<sequence length="167" mass="19207">MKIPFRIHRSYKSSLTVEQIYQFLDHLSSKKSEIWTFKSNTYDVQVDDECFSIKKRGGSINGQIHPLVKGEIMNADFVQVSLDIKPSYSTMFLSFIVGSILLFSLLLSEKITINGVYRSITLLERTGFVFFVVAIPAGLSYFKTIKPTQDTEKWLIREMQLKPLPNE</sequence>
<evidence type="ECO:0000313" key="3">
    <source>
        <dbReference type="Proteomes" id="UP000626554"/>
    </source>
</evidence>
<comment type="caution">
    <text evidence="2">The sequence shown here is derived from an EMBL/GenBank/DDBJ whole genome shotgun (WGS) entry which is preliminary data.</text>
</comment>
<keyword evidence="1" id="KW-0812">Transmembrane</keyword>
<evidence type="ECO:0008006" key="4">
    <source>
        <dbReference type="Google" id="ProtNLM"/>
    </source>
</evidence>
<keyword evidence="1" id="KW-0472">Membrane</keyword>
<proteinExistence type="predicted"/>
<feature type="transmembrane region" description="Helical" evidence="1">
    <location>
        <begin position="127"/>
        <end position="145"/>
    </location>
</feature>
<feature type="transmembrane region" description="Helical" evidence="1">
    <location>
        <begin position="88"/>
        <end position="107"/>
    </location>
</feature>
<accession>A0ABX2Q4U9</accession>
<dbReference type="RefSeq" id="WP_176899986.1">
    <property type="nucleotide sequence ID" value="NZ_JABKAV010000026.1"/>
</dbReference>
<evidence type="ECO:0000256" key="1">
    <source>
        <dbReference type="SAM" id="Phobius"/>
    </source>
</evidence>
<evidence type="ECO:0000313" key="2">
    <source>
        <dbReference type="EMBL" id="NVO85320.1"/>
    </source>
</evidence>
<dbReference type="EMBL" id="JABKAV010000026">
    <property type="protein sequence ID" value="NVO85320.1"/>
    <property type="molecule type" value="Genomic_DNA"/>
</dbReference>
<keyword evidence="3" id="KW-1185">Reference proteome</keyword>
<reference evidence="2 3" key="1">
    <citation type="submission" date="2020-05" db="EMBL/GenBank/DDBJ databases">
        <title>Hymenobacter terrestris sp. nov. and Hymenobacter lapidiphilus sp. nov., isolated from regoliths in Antarctica.</title>
        <authorList>
            <person name="Sedlacek I."/>
            <person name="Pantucek R."/>
            <person name="Zeman M."/>
            <person name="Holochova P."/>
            <person name="Kralova S."/>
            <person name="Stankova E."/>
            <person name="Sedo O."/>
            <person name="Micenkova L."/>
            <person name="Svec P."/>
            <person name="Gupta V."/>
            <person name="Sood U."/>
            <person name="Korpole U.S."/>
            <person name="Lal R."/>
        </authorList>
    </citation>
    <scope>NUCLEOTIDE SEQUENCE [LARGE SCALE GENOMIC DNA]</scope>
    <source>
        <strain evidence="2 3">P5252</strain>
    </source>
</reference>
<dbReference type="Proteomes" id="UP000626554">
    <property type="component" value="Unassembled WGS sequence"/>
</dbReference>
<protein>
    <recommendedName>
        <fullName evidence="4">DUF389 domain-containing protein</fullName>
    </recommendedName>
</protein>
<keyword evidence="1" id="KW-1133">Transmembrane helix</keyword>
<gene>
    <name evidence="2" type="ORF">HW556_10560</name>
</gene>
<organism evidence="2 3">
    <name type="scientific">Hymenobacter terrestris</name>
    <dbReference type="NCBI Taxonomy" id="2748310"/>
    <lineage>
        <taxon>Bacteria</taxon>
        <taxon>Pseudomonadati</taxon>
        <taxon>Bacteroidota</taxon>
        <taxon>Cytophagia</taxon>
        <taxon>Cytophagales</taxon>
        <taxon>Hymenobacteraceae</taxon>
        <taxon>Hymenobacter</taxon>
    </lineage>
</organism>
<name>A0ABX2Q4U9_9BACT</name>